<keyword evidence="2" id="KW-1185">Reference proteome</keyword>
<dbReference type="GeneID" id="9058276"/>
<dbReference type="InParanoid" id="C5KSF8"/>
<accession>C5KSF8</accession>
<name>C5KSF8_PERM5</name>
<evidence type="ECO:0000313" key="2">
    <source>
        <dbReference type="Proteomes" id="UP000007800"/>
    </source>
</evidence>
<dbReference type="Proteomes" id="UP000007800">
    <property type="component" value="Unassembled WGS sequence"/>
</dbReference>
<sequence>MLSASSHYSLTEVRLEFLMSFPDVVVAGDEILLLAPRGFSFSEIHGKEECRDYALISHEGVSPSTALDRSPPVCSANVISWTNLEGALFASVFYRKLLRDELLYRGSVVGFNDCNGDENVATLTTATNVLNAGQTIIDMVCVNPDATPIHNSCRLALYLDSNISHYCYIQIIEDGYEIKAMEAHVGLLTPPQCEEQIDTAGSAIKLQFSEMPIDQGIGFTVAIEIVNPGAPLTPDPDTGISNIIDANMAVPGTDLTNVPIIGSALAWDAVEAQSISKVQIVLKVSQDMQPEEVLEIHVEAPHDVAMTAPSNVVLSDNIPVSDVAPVSVAGNRLIIRLMRASLSLGQVTEVEGLREGTVIIDFSVKNPLQLPNANFWVVKMLGEDWLLVPISARF</sequence>
<reference evidence="1 2" key="1">
    <citation type="submission" date="2008-07" db="EMBL/GenBank/DDBJ databases">
        <authorList>
            <person name="El-Sayed N."/>
            <person name="Caler E."/>
            <person name="Inman J."/>
            <person name="Amedeo P."/>
            <person name="Hass B."/>
            <person name="Wortman J."/>
        </authorList>
    </citation>
    <scope>NUCLEOTIDE SEQUENCE [LARGE SCALE GENOMIC DNA]</scope>
    <source>
        <strain evidence="2">ATCC 50983 / TXsc</strain>
    </source>
</reference>
<dbReference type="EMBL" id="GG676038">
    <property type="protein sequence ID" value="EER12572.1"/>
    <property type="molecule type" value="Genomic_DNA"/>
</dbReference>
<organism evidence="2">
    <name type="scientific">Perkinsus marinus (strain ATCC 50983 / TXsc)</name>
    <dbReference type="NCBI Taxonomy" id="423536"/>
    <lineage>
        <taxon>Eukaryota</taxon>
        <taxon>Sar</taxon>
        <taxon>Alveolata</taxon>
        <taxon>Perkinsozoa</taxon>
        <taxon>Perkinsea</taxon>
        <taxon>Perkinsida</taxon>
        <taxon>Perkinsidae</taxon>
        <taxon>Perkinsus</taxon>
    </lineage>
</organism>
<proteinExistence type="predicted"/>
<dbReference type="AlphaFoldDB" id="C5KSF8"/>
<gene>
    <name evidence="1" type="ORF">Pmar_PMAR027390</name>
</gene>
<evidence type="ECO:0000313" key="1">
    <source>
        <dbReference type="EMBL" id="EER12572.1"/>
    </source>
</evidence>
<protein>
    <submittedName>
        <fullName evidence="1">Uncharacterized protein</fullName>
    </submittedName>
</protein>
<dbReference type="RefSeq" id="XP_002780777.1">
    <property type="nucleotide sequence ID" value="XM_002780731.1"/>
</dbReference>